<feature type="domain" description="Wax synthase" evidence="9">
    <location>
        <begin position="128"/>
        <end position="202"/>
    </location>
</feature>
<feature type="transmembrane region" description="Helical" evidence="8">
    <location>
        <begin position="232"/>
        <end position="253"/>
    </location>
</feature>
<protein>
    <recommendedName>
        <fullName evidence="9">Wax synthase domain-containing protein</fullName>
    </recommendedName>
</protein>
<dbReference type="PANTHER" id="PTHR31595:SF57">
    <property type="entry name" value="OS04G0481900 PROTEIN"/>
    <property type="match status" value="1"/>
</dbReference>
<dbReference type="AlphaFoldDB" id="A0AA39MZI8"/>
<feature type="transmembrane region" description="Helical" evidence="8">
    <location>
        <begin position="200"/>
        <end position="220"/>
    </location>
</feature>
<keyword evidence="4" id="KW-0808">Transferase</keyword>
<sequence length="277" mass="30979">MRAIAWTFIATPPRRIDSESQALHSFASQDDITSGTGLLGSTYQRNGVQRIQELCSFWKRWLLRSFMLSSLTSSTIIFNLFPPTRIPDLRSTYISFLSGIVIYCAIQSTYDGFTIFGIILFQQNPTQWPPLFDHPWRSTSLNRFWAKGWHQVFRHEFIAVGGRPLYALGFGRIGAVVGVFTTSGTLHVLGNWGLGHEAEFWAVGGYFVIQGVGVVLEGVWKKVFGHQVGGPLGWMWTVAWVVGWANLLIDAWARAGLIGSAFFPGGARPVDMMMKLL</sequence>
<dbReference type="GO" id="GO:0016020">
    <property type="term" value="C:membrane"/>
    <property type="evidence" value="ECO:0007669"/>
    <property type="project" value="UniProtKB-SubCell"/>
</dbReference>
<reference evidence="10" key="1">
    <citation type="submission" date="2023-06" db="EMBL/GenBank/DDBJ databases">
        <authorList>
            <consortium name="Lawrence Berkeley National Laboratory"/>
            <person name="Ahrendt S."/>
            <person name="Sahu N."/>
            <person name="Indic B."/>
            <person name="Wong-Bajracharya J."/>
            <person name="Merenyi Z."/>
            <person name="Ke H.-M."/>
            <person name="Monk M."/>
            <person name="Kocsube S."/>
            <person name="Drula E."/>
            <person name="Lipzen A."/>
            <person name="Balint B."/>
            <person name="Henrissat B."/>
            <person name="Andreopoulos B."/>
            <person name="Martin F.M."/>
            <person name="Harder C.B."/>
            <person name="Rigling D."/>
            <person name="Ford K.L."/>
            <person name="Foster G.D."/>
            <person name="Pangilinan J."/>
            <person name="Papanicolaou A."/>
            <person name="Barry K."/>
            <person name="LaButti K."/>
            <person name="Viragh M."/>
            <person name="Koriabine M."/>
            <person name="Yan M."/>
            <person name="Riley R."/>
            <person name="Champramary S."/>
            <person name="Plett K.L."/>
            <person name="Tsai I.J."/>
            <person name="Slot J."/>
            <person name="Sipos G."/>
            <person name="Plett J."/>
            <person name="Nagy L.G."/>
            <person name="Grigoriev I.V."/>
        </authorList>
    </citation>
    <scope>NUCLEOTIDE SEQUENCE</scope>
    <source>
        <strain evidence="10">FPL87.14</strain>
    </source>
</reference>
<dbReference type="Pfam" id="PF13813">
    <property type="entry name" value="MBOAT_2"/>
    <property type="match status" value="1"/>
</dbReference>
<evidence type="ECO:0000256" key="6">
    <source>
        <dbReference type="ARBA" id="ARBA00022989"/>
    </source>
</evidence>
<feature type="transmembrane region" description="Helical" evidence="8">
    <location>
        <begin position="61"/>
        <end position="81"/>
    </location>
</feature>
<name>A0AA39MZI8_9AGAR</name>
<gene>
    <name evidence="10" type="ORF">EV421DRAFT_1898766</name>
</gene>
<accession>A0AA39MZI8</accession>
<dbReference type="InterPro" id="IPR044851">
    <property type="entry name" value="Wax_synthase"/>
</dbReference>
<comment type="caution">
    <text evidence="10">The sequence shown here is derived from an EMBL/GenBank/DDBJ whole genome shotgun (WGS) entry which is preliminary data.</text>
</comment>
<dbReference type="GO" id="GO:0006629">
    <property type="term" value="P:lipid metabolic process"/>
    <property type="evidence" value="ECO:0007669"/>
    <property type="project" value="InterPro"/>
</dbReference>
<evidence type="ECO:0000256" key="3">
    <source>
        <dbReference type="ARBA" id="ARBA00007282"/>
    </source>
</evidence>
<evidence type="ECO:0000256" key="4">
    <source>
        <dbReference type="ARBA" id="ARBA00022679"/>
    </source>
</evidence>
<feature type="transmembrane region" description="Helical" evidence="8">
    <location>
        <begin position="93"/>
        <end position="121"/>
    </location>
</feature>
<dbReference type="InterPro" id="IPR032805">
    <property type="entry name" value="Wax_synthase_dom"/>
</dbReference>
<dbReference type="Proteomes" id="UP001175226">
    <property type="component" value="Unassembled WGS sequence"/>
</dbReference>
<comment type="similarity">
    <text evidence="3">Belongs to the wax synthase family.</text>
</comment>
<evidence type="ECO:0000256" key="8">
    <source>
        <dbReference type="SAM" id="Phobius"/>
    </source>
</evidence>
<evidence type="ECO:0000256" key="2">
    <source>
        <dbReference type="ARBA" id="ARBA00005179"/>
    </source>
</evidence>
<evidence type="ECO:0000313" key="10">
    <source>
        <dbReference type="EMBL" id="KAK0451849.1"/>
    </source>
</evidence>
<dbReference type="GO" id="GO:0008374">
    <property type="term" value="F:O-acyltransferase activity"/>
    <property type="evidence" value="ECO:0007669"/>
    <property type="project" value="InterPro"/>
</dbReference>
<proteinExistence type="inferred from homology"/>
<feature type="transmembrane region" description="Helical" evidence="8">
    <location>
        <begin position="173"/>
        <end position="194"/>
    </location>
</feature>
<dbReference type="PANTHER" id="PTHR31595">
    <property type="entry name" value="LONG-CHAIN-ALCOHOL O-FATTY-ACYLTRANSFERASE 3-RELATED"/>
    <property type="match status" value="1"/>
</dbReference>
<dbReference type="EMBL" id="JAUEPT010000005">
    <property type="protein sequence ID" value="KAK0451849.1"/>
    <property type="molecule type" value="Genomic_DNA"/>
</dbReference>
<organism evidence="10 11">
    <name type="scientific">Armillaria borealis</name>
    <dbReference type="NCBI Taxonomy" id="47425"/>
    <lineage>
        <taxon>Eukaryota</taxon>
        <taxon>Fungi</taxon>
        <taxon>Dikarya</taxon>
        <taxon>Basidiomycota</taxon>
        <taxon>Agaricomycotina</taxon>
        <taxon>Agaricomycetes</taxon>
        <taxon>Agaricomycetidae</taxon>
        <taxon>Agaricales</taxon>
        <taxon>Marasmiineae</taxon>
        <taxon>Physalacriaceae</taxon>
        <taxon>Armillaria</taxon>
    </lineage>
</organism>
<keyword evidence="5 8" id="KW-0812">Transmembrane</keyword>
<evidence type="ECO:0000259" key="9">
    <source>
        <dbReference type="Pfam" id="PF13813"/>
    </source>
</evidence>
<keyword evidence="11" id="KW-1185">Reference proteome</keyword>
<evidence type="ECO:0000313" key="11">
    <source>
        <dbReference type="Proteomes" id="UP001175226"/>
    </source>
</evidence>
<comment type="pathway">
    <text evidence="2">Secondary metabolite biosynthesis.</text>
</comment>
<evidence type="ECO:0000256" key="1">
    <source>
        <dbReference type="ARBA" id="ARBA00004141"/>
    </source>
</evidence>
<evidence type="ECO:0000256" key="7">
    <source>
        <dbReference type="ARBA" id="ARBA00023136"/>
    </source>
</evidence>
<comment type="subcellular location">
    <subcellularLocation>
        <location evidence="1">Membrane</location>
        <topology evidence="1">Multi-pass membrane protein</topology>
    </subcellularLocation>
</comment>
<keyword evidence="7 8" id="KW-0472">Membrane</keyword>
<keyword evidence="6 8" id="KW-1133">Transmembrane helix</keyword>
<evidence type="ECO:0000256" key="5">
    <source>
        <dbReference type="ARBA" id="ARBA00022692"/>
    </source>
</evidence>